<dbReference type="GO" id="GO:0030971">
    <property type="term" value="F:receptor tyrosine kinase binding"/>
    <property type="evidence" value="ECO:0007669"/>
    <property type="project" value="TreeGrafter"/>
</dbReference>
<evidence type="ECO:0000256" key="2">
    <source>
        <dbReference type="ARBA" id="ARBA00022999"/>
    </source>
</evidence>
<evidence type="ECO:0000313" key="8">
    <source>
        <dbReference type="EMBL" id="GMT25105.1"/>
    </source>
</evidence>
<dbReference type="EMBL" id="BTSY01000004">
    <property type="protein sequence ID" value="GMT25105.1"/>
    <property type="molecule type" value="Genomic_DNA"/>
</dbReference>
<evidence type="ECO:0000259" key="6">
    <source>
        <dbReference type="PROSITE" id="PS50001"/>
    </source>
</evidence>
<protein>
    <submittedName>
        <fullName evidence="8">Uncharacterized protein</fullName>
    </submittedName>
</protein>
<dbReference type="Pfam" id="PF00017">
    <property type="entry name" value="SH2"/>
    <property type="match status" value="1"/>
</dbReference>
<dbReference type="InterPro" id="IPR036860">
    <property type="entry name" value="SH2_dom_sf"/>
</dbReference>
<proteinExistence type="predicted"/>
<feature type="region of interest" description="Disordered" evidence="5">
    <location>
        <begin position="260"/>
        <end position="279"/>
    </location>
</feature>
<dbReference type="SUPFAM" id="SSF50044">
    <property type="entry name" value="SH3-domain"/>
    <property type="match status" value="2"/>
</dbReference>
<dbReference type="PROSITE" id="PS50001">
    <property type="entry name" value="SH2"/>
    <property type="match status" value="1"/>
</dbReference>
<evidence type="ECO:0000256" key="5">
    <source>
        <dbReference type="SAM" id="MobiDB-lite"/>
    </source>
</evidence>
<dbReference type="GO" id="GO:0007167">
    <property type="term" value="P:enzyme-linked receptor protein signaling pathway"/>
    <property type="evidence" value="ECO:0007669"/>
    <property type="project" value="TreeGrafter"/>
</dbReference>
<dbReference type="Gene3D" id="2.30.30.40">
    <property type="entry name" value="SH3 Domains"/>
    <property type="match status" value="2"/>
</dbReference>
<evidence type="ECO:0000256" key="1">
    <source>
        <dbReference type="ARBA" id="ARBA00022443"/>
    </source>
</evidence>
<dbReference type="SUPFAM" id="SSF55550">
    <property type="entry name" value="SH2 domain"/>
    <property type="match status" value="1"/>
</dbReference>
<sequence>MTSKSFDPYEWYSFYFARMSREEAAKVLQESSIEVGTFLLRDSSREGEYSLSVRESLNTNDPKAVRHYLIQQAVDDELNKCIKIGSQCFEDIPSMLNYYKMRLLENCSLTQPYRNMQVTKMMGKWKFVGETDADLSFAQGEELEVMGEIEPGWLRARNVIGRVGRVPEEYLGVPEYEPAHKAVPLREMAERCDVDLSQMDPWQKGVQKRSFPCWARASFTYPANVFDKEKVTVKKRDIIFVLEVQANGWARGRVYGEGVAPRENGEQEEKGDEEVVPEGYADPDKYFVRKDCSHIGLFPSSLLDYCKEEEGMPMREKSRYGEWKEVLGSSDDERDYEDTERSQLRSR</sequence>
<dbReference type="GO" id="GO:0005737">
    <property type="term" value="C:cytoplasm"/>
    <property type="evidence" value="ECO:0007669"/>
    <property type="project" value="TreeGrafter"/>
</dbReference>
<dbReference type="PANTHER" id="PTHR19969:SF5">
    <property type="entry name" value="CRK-LIKE PROTEIN"/>
    <property type="match status" value="1"/>
</dbReference>
<accession>A0AAV5W363</accession>
<dbReference type="InterPro" id="IPR051184">
    <property type="entry name" value="Tyrosine-phos_adapter"/>
</dbReference>
<feature type="domain" description="SH3" evidence="7">
    <location>
        <begin position="116"/>
        <end position="176"/>
    </location>
</feature>
<feature type="region of interest" description="Disordered" evidence="5">
    <location>
        <begin position="326"/>
        <end position="347"/>
    </location>
</feature>
<dbReference type="InterPro" id="IPR036028">
    <property type="entry name" value="SH3-like_dom_sf"/>
</dbReference>
<evidence type="ECO:0000256" key="3">
    <source>
        <dbReference type="PROSITE-ProRule" id="PRU00191"/>
    </source>
</evidence>
<dbReference type="InterPro" id="IPR000980">
    <property type="entry name" value="SH2"/>
</dbReference>
<organism evidence="8 9">
    <name type="scientific">Pristionchus fissidentatus</name>
    <dbReference type="NCBI Taxonomy" id="1538716"/>
    <lineage>
        <taxon>Eukaryota</taxon>
        <taxon>Metazoa</taxon>
        <taxon>Ecdysozoa</taxon>
        <taxon>Nematoda</taxon>
        <taxon>Chromadorea</taxon>
        <taxon>Rhabditida</taxon>
        <taxon>Rhabditina</taxon>
        <taxon>Diplogasteromorpha</taxon>
        <taxon>Diplogasteroidea</taxon>
        <taxon>Neodiplogasteridae</taxon>
        <taxon>Pristionchus</taxon>
    </lineage>
</organism>
<gene>
    <name evidence="8" type="ORF">PFISCL1PPCAC_16402</name>
</gene>
<keyword evidence="9" id="KW-1185">Reference proteome</keyword>
<comment type="caution">
    <text evidence="8">The sequence shown here is derived from an EMBL/GenBank/DDBJ whole genome shotgun (WGS) entry which is preliminary data.</text>
</comment>
<keyword evidence="2 3" id="KW-0727">SH2 domain</keyword>
<dbReference type="GO" id="GO:0035591">
    <property type="term" value="F:signaling adaptor activity"/>
    <property type="evidence" value="ECO:0007669"/>
    <property type="project" value="TreeGrafter"/>
</dbReference>
<dbReference type="GO" id="GO:0016477">
    <property type="term" value="P:cell migration"/>
    <property type="evidence" value="ECO:0007669"/>
    <property type="project" value="TreeGrafter"/>
</dbReference>
<dbReference type="Pfam" id="PF00018">
    <property type="entry name" value="SH3_1"/>
    <property type="match status" value="1"/>
</dbReference>
<evidence type="ECO:0000259" key="7">
    <source>
        <dbReference type="PROSITE" id="PS50002"/>
    </source>
</evidence>
<evidence type="ECO:0000313" key="9">
    <source>
        <dbReference type="Proteomes" id="UP001432322"/>
    </source>
</evidence>
<dbReference type="SMART" id="SM00252">
    <property type="entry name" value="SH2"/>
    <property type="match status" value="1"/>
</dbReference>
<evidence type="ECO:0000256" key="4">
    <source>
        <dbReference type="PROSITE-ProRule" id="PRU00192"/>
    </source>
</evidence>
<dbReference type="PANTHER" id="PTHR19969">
    <property type="entry name" value="SH2-SH3 ADAPTOR PROTEIN-RELATED"/>
    <property type="match status" value="1"/>
</dbReference>
<reference evidence="8" key="1">
    <citation type="submission" date="2023-10" db="EMBL/GenBank/DDBJ databases">
        <title>Genome assembly of Pristionchus species.</title>
        <authorList>
            <person name="Yoshida K."/>
            <person name="Sommer R.J."/>
        </authorList>
    </citation>
    <scope>NUCLEOTIDE SEQUENCE</scope>
    <source>
        <strain evidence="8">RS5133</strain>
    </source>
</reference>
<dbReference type="AlphaFoldDB" id="A0AAV5W363"/>
<dbReference type="Gene3D" id="3.30.505.10">
    <property type="entry name" value="SH2 domain"/>
    <property type="match status" value="1"/>
</dbReference>
<dbReference type="PROSITE" id="PS50002">
    <property type="entry name" value="SH3"/>
    <property type="match status" value="1"/>
</dbReference>
<dbReference type="Proteomes" id="UP001432322">
    <property type="component" value="Unassembled WGS sequence"/>
</dbReference>
<dbReference type="SMART" id="SM00326">
    <property type="entry name" value="SH3"/>
    <property type="match status" value="2"/>
</dbReference>
<name>A0AAV5W363_9BILA</name>
<keyword evidence="1 4" id="KW-0728">SH3 domain</keyword>
<feature type="domain" description="SH2" evidence="6">
    <location>
        <begin position="11"/>
        <end position="113"/>
    </location>
</feature>
<dbReference type="InterPro" id="IPR001452">
    <property type="entry name" value="SH3_domain"/>
</dbReference>
<dbReference type="PRINTS" id="PR00401">
    <property type="entry name" value="SH2DOMAIN"/>
</dbReference>